<dbReference type="CDD" id="cd05374">
    <property type="entry name" value="17beta-HSD-like_SDR_c"/>
    <property type="match status" value="1"/>
</dbReference>
<comment type="similarity">
    <text evidence="1 3">Belongs to the short-chain dehydrogenases/reductases (SDR) family.</text>
</comment>
<reference evidence="5 6" key="1">
    <citation type="submission" date="2020-04" db="EMBL/GenBank/DDBJ databases">
        <authorList>
            <person name="Klaysubun C."/>
            <person name="Duangmal K."/>
            <person name="Lipun K."/>
        </authorList>
    </citation>
    <scope>NUCLEOTIDE SEQUENCE [LARGE SCALE GENOMIC DNA]</scope>
    <source>
        <strain evidence="5 6">JCM 11839</strain>
    </source>
</reference>
<evidence type="ECO:0000256" key="2">
    <source>
        <dbReference type="ARBA" id="ARBA00023002"/>
    </source>
</evidence>
<dbReference type="NCBIfam" id="NF004824">
    <property type="entry name" value="PRK06180.1"/>
    <property type="match status" value="1"/>
</dbReference>
<keyword evidence="4" id="KW-1133">Transmembrane helix</keyword>
<organism evidence="5 6">
    <name type="scientific">Pseudonocardia xinjiangensis</name>
    <dbReference type="NCBI Taxonomy" id="75289"/>
    <lineage>
        <taxon>Bacteria</taxon>
        <taxon>Bacillati</taxon>
        <taxon>Actinomycetota</taxon>
        <taxon>Actinomycetes</taxon>
        <taxon>Pseudonocardiales</taxon>
        <taxon>Pseudonocardiaceae</taxon>
        <taxon>Pseudonocardia</taxon>
    </lineage>
</organism>
<dbReference type="PANTHER" id="PTHR43976">
    <property type="entry name" value="SHORT CHAIN DEHYDROGENASE"/>
    <property type="match status" value="1"/>
</dbReference>
<keyword evidence="4" id="KW-0812">Transmembrane</keyword>
<evidence type="ECO:0000256" key="4">
    <source>
        <dbReference type="SAM" id="Phobius"/>
    </source>
</evidence>
<dbReference type="Proteomes" id="UP001296706">
    <property type="component" value="Unassembled WGS sequence"/>
</dbReference>
<evidence type="ECO:0000256" key="1">
    <source>
        <dbReference type="ARBA" id="ARBA00006484"/>
    </source>
</evidence>
<dbReference type="SUPFAM" id="SSF51735">
    <property type="entry name" value="NAD(P)-binding Rossmann-fold domains"/>
    <property type="match status" value="1"/>
</dbReference>
<keyword evidence="6" id="KW-1185">Reference proteome</keyword>
<name>A0ABX1RA60_9PSEU</name>
<dbReference type="EMBL" id="JAAXKY010000013">
    <property type="protein sequence ID" value="NMH76764.1"/>
    <property type="molecule type" value="Genomic_DNA"/>
</dbReference>
<dbReference type="RefSeq" id="WP_169394842.1">
    <property type="nucleotide sequence ID" value="NZ_BAAAJH010000025.1"/>
</dbReference>
<sequence>MTNPTTAARPAPKIFFITGVSSGFGRAFAQVFLAAGHTVVGTVRKPDDDEQFEELADGTSGRALTRVLDVTDDDAVLATVADVEESVGPIDVVIANAGYGHEGVVEESPMSELRAQFDVNVYGAVATLKAALPYMRRRRHGHLMAVTSMGGLITVPGLAYYQGSKFALEGILDTLAKEVRSFGIAVTAIAPGSFRTDWAGRSMVRADRSITDYDTLMEPVRRNRLAASGNQLGNPAKAAEAVLSILDTPAPPVHLLLGSDALRLVTAGRGAVDAEIEQWSQLTRSTDFPEGAQIA</sequence>
<evidence type="ECO:0000313" key="6">
    <source>
        <dbReference type="Proteomes" id="UP001296706"/>
    </source>
</evidence>
<dbReference type="InterPro" id="IPR036291">
    <property type="entry name" value="NAD(P)-bd_dom_sf"/>
</dbReference>
<gene>
    <name evidence="5" type="ORF">HF577_06570</name>
</gene>
<evidence type="ECO:0000256" key="3">
    <source>
        <dbReference type="RuleBase" id="RU000363"/>
    </source>
</evidence>
<keyword evidence="2" id="KW-0560">Oxidoreductase</keyword>
<dbReference type="PRINTS" id="PR00081">
    <property type="entry name" value="GDHRDH"/>
</dbReference>
<feature type="transmembrane region" description="Helical" evidence="4">
    <location>
        <begin position="143"/>
        <end position="161"/>
    </location>
</feature>
<protein>
    <submittedName>
        <fullName evidence="5">Oxidoreductase</fullName>
    </submittedName>
</protein>
<dbReference type="InterPro" id="IPR051911">
    <property type="entry name" value="SDR_oxidoreductase"/>
</dbReference>
<dbReference type="PANTHER" id="PTHR43976:SF16">
    <property type="entry name" value="SHORT-CHAIN DEHYDROGENASE_REDUCTASE FAMILY PROTEIN"/>
    <property type="match status" value="1"/>
</dbReference>
<dbReference type="PRINTS" id="PR00080">
    <property type="entry name" value="SDRFAMILY"/>
</dbReference>
<proteinExistence type="inferred from homology"/>
<dbReference type="InterPro" id="IPR002347">
    <property type="entry name" value="SDR_fam"/>
</dbReference>
<keyword evidence="4" id="KW-0472">Membrane</keyword>
<accession>A0ABX1RA60</accession>
<evidence type="ECO:0000313" key="5">
    <source>
        <dbReference type="EMBL" id="NMH76764.1"/>
    </source>
</evidence>
<dbReference type="Gene3D" id="3.40.50.720">
    <property type="entry name" value="NAD(P)-binding Rossmann-like Domain"/>
    <property type="match status" value="1"/>
</dbReference>
<comment type="caution">
    <text evidence="5">The sequence shown here is derived from an EMBL/GenBank/DDBJ whole genome shotgun (WGS) entry which is preliminary data.</text>
</comment>
<dbReference type="Pfam" id="PF00106">
    <property type="entry name" value="adh_short"/>
    <property type="match status" value="1"/>
</dbReference>